<evidence type="ECO:0000313" key="1">
    <source>
        <dbReference type="EMBL" id="EDP48103.1"/>
    </source>
</evidence>
<organism evidence="1 2">
    <name type="scientific">Aspergillus fumigatus (strain CBS 144.89 / FGSC A1163 / CEA10)</name>
    <name type="common">Neosartorya fumigata</name>
    <dbReference type="NCBI Taxonomy" id="451804"/>
    <lineage>
        <taxon>Eukaryota</taxon>
        <taxon>Fungi</taxon>
        <taxon>Dikarya</taxon>
        <taxon>Ascomycota</taxon>
        <taxon>Pezizomycotina</taxon>
        <taxon>Eurotiomycetes</taxon>
        <taxon>Eurotiomycetidae</taxon>
        <taxon>Eurotiales</taxon>
        <taxon>Aspergillaceae</taxon>
        <taxon>Aspergillus</taxon>
        <taxon>Aspergillus subgen. Fumigati</taxon>
    </lineage>
</organism>
<dbReference type="VEuPathDB" id="FungiDB:AFUB_088130"/>
<dbReference type="HOGENOM" id="CLU_1474836_0_0_1"/>
<dbReference type="Proteomes" id="UP000001699">
    <property type="component" value="Unassembled WGS sequence"/>
</dbReference>
<dbReference type="AlphaFoldDB" id="B0YBX2"/>
<keyword evidence="2" id="KW-1185">Reference proteome</keyword>
<reference evidence="1 2" key="1">
    <citation type="journal article" date="2008" name="PLoS Genet.">
        <title>Genomic islands in the pathogenic filamentous fungus Aspergillus fumigatus.</title>
        <authorList>
            <person name="Fedorova N.D."/>
            <person name="Khaldi N."/>
            <person name="Joardar V.S."/>
            <person name="Maiti R."/>
            <person name="Amedeo P."/>
            <person name="Anderson M.J."/>
            <person name="Crabtree J."/>
            <person name="Silva J.C."/>
            <person name="Badger J.H."/>
            <person name="Albarraq A."/>
            <person name="Angiuoli S."/>
            <person name="Bussey H."/>
            <person name="Bowyer P."/>
            <person name="Cotty P.J."/>
            <person name="Dyer P.S."/>
            <person name="Egan A."/>
            <person name="Galens K."/>
            <person name="Fraser-Liggett C.M."/>
            <person name="Haas B.J."/>
            <person name="Inman J.M."/>
            <person name="Kent R."/>
            <person name="Lemieux S."/>
            <person name="Malavazi I."/>
            <person name="Orvis J."/>
            <person name="Roemer T."/>
            <person name="Ronning C.M."/>
            <person name="Sundaram J.P."/>
            <person name="Sutton G."/>
            <person name="Turner G."/>
            <person name="Venter J.C."/>
            <person name="White O.R."/>
            <person name="Whitty B.R."/>
            <person name="Youngman P."/>
            <person name="Wolfe K.H."/>
            <person name="Goldman G.H."/>
            <person name="Wortman J.R."/>
            <person name="Jiang B."/>
            <person name="Denning D.W."/>
            <person name="Nierman W.C."/>
        </authorList>
    </citation>
    <scope>NUCLEOTIDE SEQUENCE [LARGE SCALE GENOMIC DNA]</scope>
    <source>
        <strain evidence="2">CBS 144.89 / FGSC A1163 / CEA10</strain>
    </source>
</reference>
<sequence length="183" mass="19847">MRFFQKSSPARPTRVLFTTKERDGLDTKGLANLFPDGLTEAAAWSILLSLCPYGAFLILGYYQSNHGICGGPYRDGIPPDFPVAQNGESRESSTLGRLLQFSTPNSLNLSEFDCHQVVDHSENSSPHGNMTNSLQASDGMPLITGIADLLYAGLHNFLSGGGSCFDEVTSLMNPCRIDKRTIA</sequence>
<evidence type="ECO:0000313" key="2">
    <source>
        <dbReference type="Proteomes" id="UP000001699"/>
    </source>
</evidence>
<name>B0YBX2_ASPFC</name>
<gene>
    <name evidence="1" type="ORF">AFUB_088130</name>
</gene>
<accession>B0YBX2</accession>
<dbReference type="EMBL" id="DS499601">
    <property type="protein sequence ID" value="EDP48103.1"/>
    <property type="molecule type" value="Genomic_DNA"/>
</dbReference>
<proteinExistence type="predicted"/>
<protein>
    <submittedName>
        <fullName evidence="1">Uncharacterized protein</fullName>
    </submittedName>
</protein>